<gene>
    <name evidence="1" type="ORF">AVEN_169439_1</name>
</gene>
<evidence type="ECO:0000313" key="1">
    <source>
        <dbReference type="EMBL" id="GBN13285.1"/>
    </source>
</evidence>
<accession>A0A4Y2LF11</accession>
<sequence length="91" mass="10283">MAASIQNPAISEVRSVIRFLRAKGRTNVDEKHRTGRPSVIPDALLRRTEEATQANRRLTLRELYKIIPEVSMSTLHECVTVTLGYHKLCAP</sequence>
<dbReference type="Proteomes" id="UP000499080">
    <property type="component" value="Unassembled WGS sequence"/>
</dbReference>
<dbReference type="EMBL" id="BGPR01005767">
    <property type="protein sequence ID" value="GBN13285.1"/>
    <property type="molecule type" value="Genomic_DNA"/>
</dbReference>
<proteinExistence type="predicted"/>
<comment type="caution">
    <text evidence="1">The sequence shown here is derived from an EMBL/GenBank/DDBJ whole genome shotgun (WGS) entry which is preliminary data.</text>
</comment>
<name>A0A4Y2LF11_ARAVE</name>
<keyword evidence="2" id="KW-1185">Reference proteome</keyword>
<reference evidence="1 2" key="1">
    <citation type="journal article" date="2019" name="Sci. Rep.">
        <title>Orb-weaving spider Araneus ventricosus genome elucidates the spidroin gene catalogue.</title>
        <authorList>
            <person name="Kono N."/>
            <person name="Nakamura H."/>
            <person name="Ohtoshi R."/>
            <person name="Moran D.A.P."/>
            <person name="Shinohara A."/>
            <person name="Yoshida Y."/>
            <person name="Fujiwara M."/>
            <person name="Mori M."/>
            <person name="Tomita M."/>
            <person name="Arakawa K."/>
        </authorList>
    </citation>
    <scope>NUCLEOTIDE SEQUENCE [LARGE SCALE GENOMIC DNA]</scope>
</reference>
<protein>
    <submittedName>
        <fullName evidence="1">Uncharacterized protein</fullName>
    </submittedName>
</protein>
<evidence type="ECO:0000313" key="2">
    <source>
        <dbReference type="Proteomes" id="UP000499080"/>
    </source>
</evidence>
<dbReference type="AlphaFoldDB" id="A0A4Y2LF11"/>
<organism evidence="1 2">
    <name type="scientific">Araneus ventricosus</name>
    <name type="common">Orbweaver spider</name>
    <name type="synonym">Epeira ventricosa</name>
    <dbReference type="NCBI Taxonomy" id="182803"/>
    <lineage>
        <taxon>Eukaryota</taxon>
        <taxon>Metazoa</taxon>
        <taxon>Ecdysozoa</taxon>
        <taxon>Arthropoda</taxon>
        <taxon>Chelicerata</taxon>
        <taxon>Arachnida</taxon>
        <taxon>Araneae</taxon>
        <taxon>Araneomorphae</taxon>
        <taxon>Entelegynae</taxon>
        <taxon>Araneoidea</taxon>
        <taxon>Araneidae</taxon>
        <taxon>Araneus</taxon>
    </lineage>
</organism>